<gene>
    <name evidence="1" type="ORF">QE152_g21604</name>
</gene>
<sequence>MVLWCYNENSEEVINLQLLNTNWENHSAPELQQPVNVKSNEKVKIPKPERVKPNAVAPDITKKYINLAKVKSEVANLQRNILLEERRTRNVEAALREESLKLDIEIKRKQLQILTGMARRHGV</sequence>
<dbReference type="AlphaFoldDB" id="A0AAW1KPH2"/>
<evidence type="ECO:0000313" key="2">
    <source>
        <dbReference type="Proteomes" id="UP001458880"/>
    </source>
</evidence>
<protein>
    <submittedName>
        <fullName evidence="1">Uncharacterized protein</fullName>
    </submittedName>
</protein>
<comment type="caution">
    <text evidence="1">The sequence shown here is derived from an EMBL/GenBank/DDBJ whole genome shotgun (WGS) entry which is preliminary data.</text>
</comment>
<accession>A0AAW1KPH2</accession>
<keyword evidence="2" id="KW-1185">Reference proteome</keyword>
<evidence type="ECO:0000313" key="1">
    <source>
        <dbReference type="EMBL" id="KAK9721327.1"/>
    </source>
</evidence>
<name>A0AAW1KPH2_POPJA</name>
<organism evidence="1 2">
    <name type="scientific">Popillia japonica</name>
    <name type="common">Japanese beetle</name>
    <dbReference type="NCBI Taxonomy" id="7064"/>
    <lineage>
        <taxon>Eukaryota</taxon>
        <taxon>Metazoa</taxon>
        <taxon>Ecdysozoa</taxon>
        <taxon>Arthropoda</taxon>
        <taxon>Hexapoda</taxon>
        <taxon>Insecta</taxon>
        <taxon>Pterygota</taxon>
        <taxon>Neoptera</taxon>
        <taxon>Endopterygota</taxon>
        <taxon>Coleoptera</taxon>
        <taxon>Polyphaga</taxon>
        <taxon>Scarabaeiformia</taxon>
        <taxon>Scarabaeidae</taxon>
        <taxon>Rutelinae</taxon>
        <taxon>Popillia</taxon>
    </lineage>
</organism>
<reference evidence="1 2" key="1">
    <citation type="journal article" date="2024" name="BMC Genomics">
        <title>De novo assembly and annotation of Popillia japonica's genome with initial clues to its potential as an invasive pest.</title>
        <authorList>
            <person name="Cucini C."/>
            <person name="Boschi S."/>
            <person name="Funari R."/>
            <person name="Cardaioli E."/>
            <person name="Iannotti N."/>
            <person name="Marturano G."/>
            <person name="Paoli F."/>
            <person name="Bruttini M."/>
            <person name="Carapelli A."/>
            <person name="Frati F."/>
            <person name="Nardi F."/>
        </authorList>
    </citation>
    <scope>NUCLEOTIDE SEQUENCE [LARGE SCALE GENOMIC DNA]</scope>
    <source>
        <strain evidence="1">DMR45628</strain>
    </source>
</reference>
<dbReference type="Proteomes" id="UP001458880">
    <property type="component" value="Unassembled WGS sequence"/>
</dbReference>
<dbReference type="EMBL" id="JASPKY010000200">
    <property type="protein sequence ID" value="KAK9721327.1"/>
    <property type="molecule type" value="Genomic_DNA"/>
</dbReference>
<proteinExistence type="predicted"/>